<reference evidence="1 2" key="1">
    <citation type="submission" date="2018-05" db="EMBL/GenBank/DDBJ databases">
        <title>Draft genome sequences of Dehalococcoides mccartyi strains RC and KS.</title>
        <authorList>
            <person name="Higgins S.A."/>
            <person name="Padilla-Crespo E."/>
            <person name="Loeffler F.E."/>
        </authorList>
    </citation>
    <scope>NUCLEOTIDE SEQUENCE [LARGE SCALE GENOMIC DNA]</scope>
    <source>
        <strain evidence="1 2">RC</strain>
    </source>
</reference>
<protein>
    <submittedName>
        <fullName evidence="1">L-threonine 3-O-phosphate decarboxylase</fullName>
        <ecNumber evidence="1">4.1.1.81</ecNumber>
    </submittedName>
</protein>
<dbReference type="Proteomes" id="UP000249146">
    <property type="component" value="Unassembled WGS sequence"/>
</dbReference>
<dbReference type="GO" id="GO:0048472">
    <property type="term" value="F:threonine-phosphate decarboxylase activity"/>
    <property type="evidence" value="ECO:0007669"/>
    <property type="project" value="UniProtKB-EC"/>
</dbReference>
<comment type="caution">
    <text evidence="1">The sequence shown here is derived from an EMBL/GenBank/DDBJ whole genome shotgun (WGS) entry which is preliminary data.</text>
</comment>
<evidence type="ECO:0000313" key="1">
    <source>
        <dbReference type="EMBL" id="RAL69593.1"/>
    </source>
</evidence>
<sequence>MPVLPKPQLEKLKPCYHGGPNYAELKKLGISLMRLWIFRLAQPVSGTGGT</sequence>
<dbReference type="AlphaFoldDB" id="A0A328EQ02"/>
<accession>A0A328EQ02</accession>
<name>A0A328EQ02_9CHLR</name>
<proteinExistence type="predicted"/>
<keyword evidence="1" id="KW-0456">Lyase</keyword>
<evidence type="ECO:0000313" key="2">
    <source>
        <dbReference type="Proteomes" id="UP000249146"/>
    </source>
</evidence>
<dbReference type="EC" id="4.1.1.81" evidence="1"/>
<gene>
    <name evidence="1" type="ORF">C1G87_0621</name>
</gene>
<organism evidence="1 2">
    <name type="scientific">Dehalococcoides mccartyi</name>
    <dbReference type="NCBI Taxonomy" id="61435"/>
    <lineage>
        <taxon>Bacteria</taxon>
        <taxon>Bacillati</taxon>
        <taxon>Chloroflexota</taxon>
        <taxon>Dehalococcoidia</taxon>
        <taxon>Dehalococcoidales</taxon>
        <taxon>Dehalococcoidaceae</taxon>
        <taxon>Dehalococcoides</taxon>
    </lineage>
</organism>
<dbReference type="EMBL" id="QGLC01000009">
    <property type="protein sequence ID" value="RAL69593.1"/>
    <property type="molecule type" value="Genomic_DNA"/>
</dbReference>